<dbReference type="SUPFAM" id="SSF109854">
    <property type="entry name" value="DinB/YfiT-like putative metalloenzymes"/>
    <property type="match status" value="1"/>
</dbReference>
<gene>
    <name evidence="2" type="ORF">SAMN05421670_1914</name>
</gene>
<dbReference type="RefSeq" id="WP_093536525.1">
    <property type="nucleotide sequence ID" value="NZ_FOXU01000002.1"/>
</dbReference>
<dbReference type="Gene3D" id="1.20.120.450">
    <property type="entry name" value="dinb family like domain"/>
    <property type="match status" value="1"/>
</dbReference>
<evidence type="ECO:0000259" key="1">
    <source>
        <dbReference type="Pfam" id="PF12867"/>
    </source>
</evidence>
<accession>A0A1I5Y5A6</accession>
<dbReference type="Pfam" id="PF12867">
    <property type="entry name" value="DinB_2"/>
    <property type="match status" value="1"/>
</dbReference>
<sequence>METLNQLNFARVYTLGRISQVNEASWDIQPTGFNNTIRWNVGHIYVNAEILTQRAIPTYGIVHPEWVTLFVPGTKPNDWIVEPPTSDELVSALKEQAERIKDVLDDQLANILIESMSIGKLHEMKTVEALVQFLVWHEGVHAGIIHALNRATSD</sequence>
<dbReference type="Proteomes" id="UP000198734">
    <property type="component" value="Unassembled WGS sequence"/>
</dbReference>
<dbReference type="OrthoDB" id="4295522at2"/>
<organism evidence="2 3">
    <name type="scientific">Psychrobacillus psychrotolerans</name>
    <dbReference type="NCBI Taxonomy" id="126156"/>
    <lineage>
        <taxon>Bacteria</taxon>
        <taxon>Bacillati</taxon>
        <taxon>Bacillota</taxon>
        <taxon>Bacilli</taxon>
        <taxon>Bacillales</taxon>
        <taxon>Bacillaceae</taxon>
        <taxon>Psychrobacillus</taxon>
    </lineage>
</organism>
<reference evidence="3" key="1">
    <citation type="submission" date="2016-10" db="EMBL/GenBank/DDBJ databases">
        <authorList>
            <person name="Varghese N."/>
            <person name="Submissions S."/>
        </authorList>
    </citation>
    <scope>NUCLEOTIDE SEQUENCE [LARGE SCALE GENOMIC DNA]</scope>
    <source>
        <strain evidence="3">DSM 11706</strain>
    </source>
</reference>
<dbReference type="InterPro" id="IPR024775">
    <property type="entry name" value="DinB-like"/>
</dbReference>
<dbReference type="EMBL" id="FOXU01000002">
    <property type="protein sequence ID" value="SFQ39359.1"/>
    <property type="molecule type" value="Genomic_DNA"/>
</dbReference>
<dbReference type="InterPro" id="IPR034660">
    <property type="entry name" value="DinB/YfiT-like"/>
</dbReference>
<dbReference type="STRING" id="126156.SAMN05421670_1914"/>
<evidence type="ECO:0000313" key="3">
    <source>
        <dbReference type="Proteomes" id="UP000198734"/>
    </source>
</evidence>
<name>A0A1I5Y5A6_9BACI</name>
<proteinExistence type="predicted"/>
<keyword evidence="3" id="KW-1185">Reference proteome</keyword>
<dbReference type="AlphaFoldDB" id="A0A1I5Y5A6"/>
<feature type="domain" description="DinB-like" evidence="1">
    <location>
        <begin position="6"/>
        <end position="145"/>
    </location>
</feature>
<protein>
    <submittedName>
        <fullName evidence="2">Uncharacterized damage-inducible protein DinB (Forms a four-helix bundle)</fullName>
    </submittedName>
</protein>
<evidence type="ECO:0000313" key="2">
    <source>
        <dbReference type="EMBL" id="SFQ39359.1"/>
    </source>
</evidence>